<protein>
    <submittedName>
        <fullName evidence="1">Uncharacterized protein</fullName>
    </submittedName>
</protein>
<evidence type="ECO:0000313" key="1">
    <source>
        <dbReference type="EMBL" id="VEL10601.1"/>
    </source>
</evidence>
<name>A0A3S5CIC4_9PLAT</name>
<gene>
    <name evidence="1" type="ORF">PXEA_LOCUS4041</name>
</gene>
<comment type="caution">
    <text evidence="1">The sequence shown here is derived from an EMBL/GenBank/DDBJ whole genome shotgun (WGS) entry which is preliminary data.</text>
</comment>
<accession>A0A3S5CIC4</accession>
<keyword evidence="2" id="KW-1185">Reference proteome</keyword>
<organism evidence="1 2">
    <name type="scientific">Protopolystoma xenopodis</name>
    <dbReference type="NCBI Taxonomy" id="117903"/>
    <lineage>
        <taxon>Eukaryota</taxon>
        <taxon>Metazoa</taxon>
        <taxon>Spiralia</taxon>
        <taxon>Lophotrochozoa</taxon>
        <taxon>Platyhelminthes</taxon>
        <taxon>Monogenea</taxon>
        <taxon>Polyopisthocotylea</taxon>
        <taxon>Polystomatidea</taxon>
        <taxon>Polystomatidae</taxon>
        <taxon>Protopolystoma</taxon>
    </lineage>
</organism>
<dbReference type="EMBL" id="CAAALY010009464">
    <property type="protein sequence ID" value="VEL10601.1"/>
    <property type="molecule type" value="Genomic_DNA"/>
</dbReference>
<reference evidence="1" key="1">
    <citation type="submission" date="2018-11" db="EMBL/GenBank/DDBJ databases">
        <authorList>
            <consortium name="Pathogen Informatics"/>
        </authorList>
    </citation>
    <scope>NUCLEOTIDE SEQUENCE</scope>
</reference>
<proteinExistence type="predicted"/>
<dbReference type="AlphaFoldDB" id="A0A3S5CIC4"/>
<evidence type="ECO:0000313" key="2">
    <source>
        <dbReference type="Proteomes" id="UP000784294"/>
    </source>
</evidence>
<sequence>MEADSDPKPDVKGNDLVHPEPFVLLKKAFPRSKKSCDLDKLNQPRVVFRRAERQALESNDSYLISASKNVPISVLCAAKSPVPLEQTLIAGSAATPDFNYSQVIASIPNAIPSDQAAQCRVVELPDSTIETVPKRRRLASITVNHLNFTSSSSPPPVVISSSHTVKNLINASTSAANTRRRQEKDASLLSPAKRVSLSSILLIYEKST</sequence>
<dbReference type="Proteomes" id="UP000784294">
    <property type="component" value="Unassembled WGS sequence"/>
</dbReference>